<organism evidence="1 2">
    <name type="scientific">Vitis vinifera</name>
    <name type="common">Grape</name>
    <dbReference type="NCBI Taxonomy" id="29760"/>
    <lineage>
        <taxon>Eukaryota</taxon>
        <taxon>Viridiplantae</taxon>
        <taxon>Streptophyta</taxon>
        <taxon>Embryophyta</taxon>
        <taxon>Tracheophyta</taxon>
        <taxon>Spermatophyta</taxon>
        <taxon>Magnoliopsida</taxon>
        <taxon>eudicotyledons</taxon>
        <taxon>Gunneridae</taxon>
        <taxon>Pentapetalae</taxon>
        <taxon>rosids</taxon>
        <taxon>Vitales</taxon>
        <taxon>Vitaceae</taxon>
        <taxon>Viteae</taxon>
        <taxon>Vitis</taxon>
    </lineage>
</organism>
<keyword evidence="2" id="KW-1185">Reference proteome</keyword>
<sequence>MVFCSWNNEYTKVHLKIKPIQLATQIAKTIQSITPTTMAFQLIFENGEIGYNSKFQSKWLHIAFTCRYAKCWPRHLFRPPPMNICEC</sequence>
<gene>
    <name evidence="1" type="ordered locus">VIT_09s0054g00460</name>
</gene>
<proteinExistence type="predicted"/>
<evidence type="ECO:0000313" key="1">
    <source>
        <dbReference type="EMBL" id="CBI18465.3"/>
    </source>
</evidence>
<dbReference type="PaxDb" id="29760-VIT_09s0054g00460.t01"/>
<name>D7SS33_VITVI</name>
<dbReference type="InParanoid" id="D7SS33"/>
<accession>D7SS33</accession>
<dbReference type="Proteomes" id="UP000009183">
    <property type="component" value="Chromosome 9"/>
</dbReference>
<reference evidence="2" key="1">
    <citation type="journal article" date="2007" name="Nature">
        <title>The grapevine genome sequence suggests ancestral hexaploidization in major angiosperm phyla.</title>
        <authorList>
            <consortium name="The French-Italian Public Consortium for Grapevine Genome Characterization."/>
            <person name="Jaillon O."/>
            <person name="Aury J.-M."/>
            <person name="Noel B."/>
            <person name="Policriti A."/>
            <person name="Clepet C."/>
            <person name="Casagrande A."/>
            <person name="Choisne N."/>
            <person name="Aubourg S."/>
            <person name="Vitulo N."/>
            <person name="Jubin C."/>
            <person name="Vezzi A."/>
            <person name="Legeai F."/>
            <person name="Hugueney P."/>
            <person name="Dasilva C."/>
            <person name="Horner D."/>
            <person name="Mica E."/>
            <person name="Jublot D."/>
            <person name="Poulain J."/>
            <person name="Bruyere C."/>
            <person name="Billault A."/>
            <person name="Segurens B."/>
            <person name="Gouyvenoux M."/>
            <person name="Ugarte E."/>
            <person name="Cattonaro F."/>
            <person name="Anthouard V."/>
            <person name="Vico V."/>
            <person name="Del Fabbro C."/>
            <person name="Alaux M."/>
            <person name="Di Gaspero G."/>
            <person name="Dumas V."/>
            <person name="Felice N."/>
            <person name="Paillard S."/>
            <person name="Juman I."/>
            <person name="Moroldo M."/>
            <person name="Scalabrin S."/>
            <person name="Canaguier A."/>
            <person name="Le Clainche I."/>
            <person name="Malacrida G."/>
            <person name="Durand E."/>
            <person name="Pesole G."/>
            <person name="Laucou V."/>
            <person name="Chatelet P."/>
            <person name="Merdinoglu D."/>
            <person name="Delledonne M."/>
            <person name="Pezzotti M."/>
            <person name="Lecharny A."/>
            <person name="Scarpelli C."/>
            <person name="Artiguenave F."/>
            <person name="Pe M.E."/>
            <person name="Valle G."/>
            <person name="Morgante M."/>
            <person name="Caboche M."/>
            <person name="Adam-Blondon A.-F."/>
            <person name="Weissenbach J."/>
            <person name="Quetier F."/>
            <person name="Wincker P."/>
        </authorList>
    </citation>
    <scope>NUCLEOTIDE SEQUENCE [LARGE SCALE GENOMIC DNA]</scope>
    <source>
        <strain evidence="2">cv. Pinot noir / PN40024</strain>
    </source>
</reference>
<dbReference type="HOGENOM" id="CLU_2487998_0_0_1"/>
<evidence type="ECO:0000313" key="2">
    <source>
        <dbReference type="Proteomes" id="UP000009183"/>
    </source>
</evidence>
<dbReference type="EMBL" id="FN594972">
    <property type="protein sequence ID" value="CBI18465.3"/>
    <property type="molecule type" value="Genomic_DNA"/>
</dbReference>
<protein>
    <submittedName>
        <fullName evidence="1">Uncharacterized protein</fullName>
    </submittedName>
</protein>
<dbReference type="AlphaFoldDB" id="D7SS33"/>